<dbReference type="RefSeq" id="WP_097150826.1">
    <property type="nucleotide sequence ID" value="NZ_OBQC01000016.1"/>
</dbReference>
<keyword evidence="1" id="KW-0472">Membrane</keyword>
<sequence length="224" mass="25192">MKGRTHLAIGLGIGAVASVSQPIGMMPVILLASGVASLAPDLDGNNLLNKRVTKTAKLIKRRGVFAGFVLMVLSLITYFLDLKFLSFLDGDWFTQQNKLLLFAFGGIIIGLSLKSQETLKNILMSILSLFLLYYAFTDELWWLVLFALYIGVVGWFPHRGLTHTIWALAYWWYMSYLLQDSTGVNNLALISTMAYLSHIIGDMLTKKGVKFLYPLINKVFKFRL</sequence>
<evidence type="ECO:0000313" key="2">
    <source>
        <dbReference type="EMBL" id="SOC43552.1"/>
    </source>
</evidence>
<keyword evidence="1" id="KW-1133">Transmembrane helix</keyword>
<dbReference type="Pfam" id="PF04307">
    <property type="entry name" value="YdjM"/>
    <property type="match status" value="1"/>
</dbReference>
<dbReference type="EMBL" id="OBQC01000016">
    <property type="protein sequence ID" value="SOC43552.1"/>
    <property type="molecule type" value="Genomic_DNA"/>
</dbReference>
<dbReference type="AlphaFoldDB" id="A0A285UNZ5"/>
<keyword evidence="1" id="KW-0812">Transmembrane</keyword>
<evidence type="ECO:0000313" key="3">
    <source>
        <dbReference type="Proteomes" id="UP000219252"/>
    </source>
</evidence>
<gene>
    <name evidence="2" type="ORF">SAMN05877842_11652</name>
</gene>
<organism evidence="2 3">
    <name type="scientific">Ureibacillus acetophenoni</name>
    <dbReference type="NCBI Taxonomy" id="614649"/>
    <lineage>
        <taxon>Bacteria</taxon>
        <taxon>Bacillati</taxon>
        <taxon>Bacillota</taxon>
        <taxon>Bacilli</taxon>
        <taxon>Bacillales</taxon>
        <taxon>Caryophanaceae</taxon>
        <taxon>Ureibacillus</taxon>
    </lineage>
</organism>
<proteinExistence type="predicted"/>
<protein>
    <submittedName>
        <fullName evidence="2">Inner membrane protein</fullName>
    </submittedName>
</protein>
<evidence type="ECO:0000256" key="1">
    <source>
        <dbReference type="SAM" id="Phobius"/>
    </source>
</evidence>
<reference evidence="3" key="1">
    <citation type="submission" date="2017-08" db="EMBL/GenBank/DDBJ databases">
        <authorList>
            <person name="Varghese N."/>
            <person name="Submissions S."/>
        </authorList>
    </citation>
    <scope>NUCLEOTIDE SEQUENCE [LARGE SCALE GENOMIC DNA]</scope>
    <source>
        <strain evidence="3">JC23</strain>
    </source>
</reference>
<dbReference type="Proteomes" id="UP000219252">
    <property type="component" value="Unassembled WGS sequence"/>
</dbReference>
<feature type="transmembrane region" description="Helical" evidence="1">
    <location>
        <begin position="63"/>
        <end position="80"/>
    </location>
</feature>
<feature type="transmembrane region" description="Helical" evidence="1">
    <location>
        <begin position="118"/>
        <end position="134"/>
    </location>
</feature>
<feature type="transmembrane region" description="Helical" evidence="1">
    <location>
        <begin position="92"/>
        <end position="111"/>
    </location>
</feature>
<accession>A0A285UNZ5</accession>
<name>A0A285UNZ5_9BACL</name>
<dbReference type="InterPro" id="IPR007404">
    <property type="entry name" value="YdjM-like"/>
</dbReference>
<dbReference type="OrthoDB" id="2706144at2"/>
<keyword evidence="3" id="KW-1185">Reference proteome</keyword>
<feature type="transmembrane region" description="Helical" evidence="1">
    <location>
        <begin position="140"/>
        <end position="156"/>
    </location>
</feature>